<feature type="region of interest" description="Disordered" evidence="15">
    <location>
        <begin position="34"/>
        <end position="55"/>
    </location>
</feature>
<dbReference type="PANTHER" id="PTHR39937">
    <property type="entry name" value="ATP SYNTHASE PROTEIN 8"/>
    <property type="match status" value="1"/>
</dbReference>
<geneLocation type="mitochondrion" evidence="17"/>
<dbReference type="EMBL" id="KP013083">
    <property type="protein sequence ID" value="AJW75186.1"/>
    <property type="molecule type" value="Genomic_DNA"/>
</dbReference>
<keyword evidence="4 14" id="KW-0138">CF(0)</keyword>
<dbReference type="InterPro" id="IPR050635">
    <property type="entry name" value="ATPase_protein_8"/>
</dbReference>
<keyword evidence="11" id="KW-0066">ATP synthesis</keyword>
<reference evidence="17" key="1">
    <citation type="submission" date="2014-10" db="EMBL/GenBank/DDBJ databases">
        <title>Introduction of universal fish and amphibian primers for long-range PCR amplification and whole mitochondrial genome assembly using next-generation sequencing techniques.</title>
        <authorList>
            <person name="Renshaw M.A."/>
            <person name="Olds B.P."/>
            <person name="Li Y."/>
            <person name="Pfrender M.E."/>
            <person name="Lodge D.M."/>
        </authorList>
    </citation>
    <scope>NUCLEOTIDE SEQUENCE</scope>
</reference>
<evidence type="ECO:0000256" key="12">
    <source>
        <dbReference type="ARBA" id="ARBA00053067"/>
    </source>
</evidence>
<dbReference type="PANTHER" id="PTHR39937:SF1">
    <property type="entry name" value="ATP SYNTHASE PROTEIN 8"/>
    <property type="match status" value="1"/>
</dbReference>
<evidence type="ECO:0000256" key="13">
    <source>
        <dbReference type="ARBA" id="ARBA00064647"/>
    </source>
</evidence>
<gene>
    <name evidence="17" type="primary">ATP8</name>
</gene>
<dbReference type="AlphaFoldDB" id="A0A0N7AQC0"/>
<evidence type="ECO:0000256" key="16">
    <source>
        <dbReference type="SAM" id="Phobius"/>
    </source>
</evidence>
<keyword evidence="7 16" id="KW-1133">Transmembrane helix</keyword>
<organism evidence="17">
    <name type="scientific">Microphis brachyurus</name>
    <name type="common">Opossum pipefish</name>
    <name type="synonym">Oostethus brachyurus</name>
    <dbReference type="NCBI Taxonomy" id="161466"/>
    <lineage>
        <taxon>Eukaryota</taxon>
        <taxon>Metazoa</taxon>
        <taxon>Chordata</taxon>
        <taxon>Craniata</taxon>
        <taxon>Vertebrata</taxon>
        <taxon>Euteleostomi</taxon>
        <taxon>Actinopterygii</taxon>
        <taxon>Neopterygii</taxon>
        <taxon>Teleostei</taxon>
        <taxon>Neoteleostei</taxon>
        <taxon>Acanthomorphata</taxon>
        <taxon>Syngnathiaria</taxon>
        <taxon>Syngnathiformes</taxon>
        <taxon>Syngnathoidei</taxon>
        <taxon>Syngnathidae</taxon>
        <taxon>Oostethus</taxon>
    </lineage>
</organism>
<protein>
    <recommendedName>
        <fullName evidence="14">ATP synthase complex subunit 8</fullName>
    </recommendedName>
</protein>
<comment type="similarity">
    <text evidence="2 14">Belongs to the ATPase protein 8 family.</text>
</comment>
<evidence type="ECO:0000256" key="2">
    <source>
        <dbReference type="ARBA" id="ARBA00008892"/>
    </source>
</evidence>
<comment type="subunit">
    <text evidence="13">Component of the ATP synthase complex composed at least of ATP5F1A/subunit alpha, ATP5F1B/subunit beta, ATP5MC1/subunit c (homooctomer), MT-ATP6/subunit a, MT-ATP8/subunit 8, ATP5ME/subunit e, ATP5MF/subunit f, ATP5MG/subunit g, ATP5MK/subunit k, ATP5MJ/subunit j, ATP5F1C/subunit gamma, ATP5F1D/subunit delta, ATP5F1E/subunit epsilon, ATP5PF/subunit F6, ATP5PB/subunit b, ATP5PD/subunit d, ATP5PO/subunit OSCP. ATP synthase complex consists of a soluble F(1) head domain (subunits alpha(3) and beta(3)) - the catalytic core - and a membrane F(0) domain - the membrane proton channel (subunits c, a, 8, e, f, g, k and j). These two domains are linked by a central stalk (subunits gamma, delta, and epsilon) rotating inside the F1 region and a stationary peripheral stalk (subunits F6, b, d, and OSCP).</text>
</comment>
<evidence type="ECO:0000256" key="14">
    <source>
        <dbReference type="RuleBase" id="RU003661"/>
    </source>
</evidence>
<sequence length="55" mass="6390">MPQLNPSPWFAILIFSWTVLATIVPMKIMAHKSPNNPSALESDTPQNKFWSWPWH</sequence>
<evidence type="ECO:0000256" key="1">
    <source>
        <dbReference type="ARBA" id="ARBA00004304"/>
    </source>
</evidence>
<keyword evidence="6 14" id="KW-0375">Hydrogen ion transport</keyword>
<evidence type="ECO:0000256" key="8">
    <source>
        <dbReference type="ARBA" id="ARBA00023065"/>
    </source>
</evidence>
<comment type="subcellular location">
    <subcellularLocation>
        <location evidence="1 14">Mitochondrion membrane</location>
        <topology evidence="1 14">Single-pass membrane protein</topology>
    </subcellularLocation>
</comment>
<keyword evidence="10 16" id="KW-0472">Membrane</keyword>
<evidence type="ECO:0000256" key="6">
    <source>
        <dbReference type="ARBA" id="ARBA00022781"/>
    </source>
</evidence>
<dbReference type="Pfam" id="PF00895">
    <property type="entry name" value="ATP-synt_8"/>
    <property type="match status" value="1"/>
</dbReference>
<dbReference type="GO" id="GO:0015078">
    <property type="term" value="F:proton transmembrane transporter activity"/>
    <property type="evidence" value="ECO:0007669"/>
    <property type="project" value="InterPro"/>
</dbReference>
<feature type="compositionally biased region" description="Polar residues" evidence="15">
    <location>
        <begin position="34"/>
        <end position="49"/>
    </location>
</feature>
<accession>A0A0N7AQC0</accession>
<keyword evidence="3 14" id="KW-0813">Transport</keyword>
<keyword evidence="9 14" id="KW-0496">Mitochondrion</keyword>
<evidence type="ECO:0000256" key="7">
    <source>
        <dbReference type="ARBA" id="ARBA00022989"/>
    </source>
</evidence>
<evidence type="ECO:0000256" key="3">
    <source>
        <dbReference type="ARBA" id="ARBA00022448"/>
    </source>
</evidence>
<evidence type="ECO:0000256" key="9">
    <source>
        <dbReference type="ARBA" id="ARBA00023128"/>
    </source>
</evidence>
<dbReference type="InterPro" id="IPR001421">
    <property type="entry name" value="ATP8_metazoa"/>
</dbReference>
<dbReference type="GO" id="GO:0045259">
    <property type="term" value="C:proton-transporting ATP synthase complex"/>
    <property type="evidence" value="ECO:0007669"/>
    <property type="project" value="UniProtKB-KW"/>
</dbReference>
<feature type="transmembrane region" description="Helical" evidence="16">
    <location>
        <begin position="6"/>
        <end position="24"/>
    </location>
</feature>
<dbReference type="GO" id="GO:0031966">
    <property type="term" value="C:mitochondrial membrane"/>
    <property type="evidence" value="ECO:0007669"/>
    <property type="project" value="UniProtKB-SubCell"/>
</dbReference>
<evidence type="ECO:0000256" key="11">
    <source>
        <dbReference type="ARBA" id="ARBA00023310"/>
    </source>
</evidence>
<keyword evidence="8 14" id="KW-0406">Ion transport</keyword>
<dbReference type="GO" id="GO:0015986">
    <property type="term" value="P:proton motive force-driven ATP synthesis"/>
    <property type="evidence" value="ECO:0007669"/>
    <property type="project" value="InterPro"/>
</dbReference>
<evidence type="ECO:0000256" key="5">
    <source>
        <dbReference type="ARBA" id="ARBA00022692"/>
    </source>
</evidence>
<evidence type="ECO:0000256" key="10">
    <source>
        <dbReference type="ARBA" id="ARBA00023136"/>
    </source>
</evidence>
<name>A0A0N7AQC0_MICBA</name>
<evidence type="ECO:0000313" key="17">
    <source>
        <dbReference type="EMBL" id="AJW75186.1"/>
    </source>
</evidence>
<comment type="function">
    <text evidence="12">Subunit 8, of the mitochondrial membrane ATP synthase complex (F(1)F(0) ATP synthase or Complex V) that produces ATP from ADP in the presence of a proton gradient across the membrane which is generated by electron transport complexes of the respiratory chain. ATP synthase complex consist of a soluble F(1) head domain - the catalytic core - and a membrane F(1) domain - the membrane proton channel. These two domains are linked by a central stalk rotating inside the F(1) region and a stationary peripheral stalk. During catalysis, ATP synthesis in the catalytic domain of F(1) is coupled via a rotary mechanism of the central stalk subunits to proton translocation. In vivo, can only synthesize ATP although its ATP hydrolase activity can be activated artificially in vitro. Part of the complex F(0) domain.</text>
</comment>
<keyword evidence="5 14" id="KW-0812">Transmembrane</keyword>
<evidence type="ECO:0000256" key="4">
    <source>
        <dbReference type="ARBA" id="ARBA00022547"/>
    </source>
</evidence>
<proteinExistence type="inferred from homology"/>
<evidence type="ECO:0000256" key="15">
    <source>
        <dbReference type="SAM" id="MobiDB-lite"/>
    </source>
</evidence>